<gene>
    <name evidence="1" type="ORF">J0A65_10620</name>
</gene>
<evidence type="ECO:0000313" key="1">
    <source>
        <dbReference type="EMBL" id="MBN7820320.1"/>
    </source>
</evidence>
<dbReference type="PIRSF" id="PIRSF037205">
    <property type="entry name" value="UCP037205"/>
    <property type="match status" value="1"/>
</dbReference>
<sequence length="53" mass="6481">MKRKGKTVSKANLPSKVCMQCQRPFSWRKKWQKNWDEVRFCSKRCKQSQKTEM</sequence>
<dbReference type="Proteomes" id="UP000663992">
    <property type="component" value="Unassembled WGS sequence"/>
</dbReference>
<name>A0ABS3CUN6_9ALTE</name>
<proteinExistence type="predicted"/>
<reference evidence="1 2" key="1">
    <citation type="submission" date="2021-03" db="EMBL/GenBank/DDBJ databases">
        <title>novel species isolated from a fishpond in China.</title>
        <authorList>
            <person name="Lu H."/>
            <person name="Cai Z."/>
        </authorList>
    </citation>
    <scope>NUCLEOTIDE SEQUENCE [LARGE SCALE GENOMIC DNA]</scope>
    <source>
        <strain evidence="1 2">Y57</strain>
    </source>
</reference>
<dbReference type="EMBL" id="JAFKCS010000008">
    <property type="protein sequence ID" value="MBN7820320.1"/>
    <property type="molecule type" value="Genomic_DNA"/>
</dbReference>
<evidence type="ECO:0000313" key="2">
    <source>
        <dbReference type="Proteomes" id="UP000663992"/>
    </source>
</evidence>
<comment type="caution">
    <text evidence="1">The sequence shown here is derived from an EMBL/GenBank/DDBJ whole genome shotgun (WGS) entry which is preliminary data.</text>
</comment>
<protein>
    <submittedName>
        <fullName evidence="1">DUF2256 domain-containing protein</fullName>
    </submittedName>
</protein>
<dbReference type="Pfam" id="PF10013">
    <property type="entry name" value="DUF2256"/>
    <property type="match status" value="1"/>
</dbReference>
<dbReference type="PANTHER" id="PTHR37463:SF1">
    <property type="entry name" value="DUF2256 DOMAIN-CONTAINING PROTEIN"/>
    <property type="match status" value="1"/>
</dbReference>
<organism evidence="1 2">
    <name type="scientific">Bowmanella yangjiangensis</name>
    <dbReference type="NCBI Taxonomy" id="2811230"/>
    <lineage>
        <taxon>Bacteria</taxon>
        <taxon>Pseudomonadati</taxon>
        <taxon>Pseudomonadota</taxon>
        <taxon>Gammaproteobacteria</taxon>
        <taxon>Alteromonadales</taxon>
        <taxon>Alteromonadaceae</taxon>
        <taxon>Bowmanella</taxon>
    </lineage>
</organism>
<keyword evidence="2" id="KW-1185">Reference proteome</keyword>
<dbReference type="PANTHER" id="PTHR37463">
    <property type="entry name" value="GSL3115 PROTEIN"/>
    <property type="match status" value="1"/>
</dbReference>
<dbReference type="RefSeq" id="WP_206594151.1">
    <property type="nucleotide sequence ID" value="NZ_JAFKCS010000008.1"/>
</dbReference>
<dbReference type="InterPro" id="IPR017136">
    <property type="entry name" value="UCP037205"/>
</dbReference>
<accession>A0ABS3CUN6</accession>